<accession>A0A5C2SM14</accession>
<feature type="chain" id="PRO_5022881504" description="Secreted protein" evidence="1">
    <location>
        <begin position="20"/>
        <end position="92"/>
    </location>
</feature>
<evidence type="ECO:0000256" key="1">
    <source>
        <dbReference type="SAM" id="SignalP"/>
    </source>
</evidence>
<dbReference type="Proteomes" id="UP000313359">
    <property type="component" value="Unassembled WGS sequence"/>
</dbReference>
<reference evidence="2" key="1">
    <citation type="journal article" date="2018" name="Genome Biol. Evol.">
        <title>Genomics and development of Lentinus tigrinus, a white-rot wood-decaying mushroom with dimorphic fruiting bodies.</title>
        <authorList>
            <person name="Wu B."/>
            <person name="Xu Z."/>
            <person name="Knudson A."/>
            <person name="Carlson A."/>
            <person name="Chen N."/>
            <person name="Kovaka S."/>
            <person name="LaButti K."/>
            <person name="Lipzen A."/>
            <person name="Pennachio C."/>
            <person name="Riley R."/>
            <person name="Schakwitz W."/>
            <person name="Umezawa K."/>
            <person name="Ohm R.A."/>
            <person name="Grigoriev I.V."/>
            <person name="Nagy L.G."/>
            <person name="Gibbons J."/>
            <person name="Hibbett D."/>
        </authorList>
    </citation>
    <scope>NUCLEOTIDE SEQUENCE [LARGE SCALE GENOMIC DNA]</scope>
    <source>
        <strain evidence="2">ALCF2SS1-6</strain>
    </source>
</reference>
<keyword evidence="1" id="KW-0732">Signal</keyword>
<protein>
    <recommendedName>
        <fullName evidence="4">Secreted protein</fullName>
    </recommendedName>
</protein>
<evidence type="ECO:0008006" key="4">
    <source>
        <dbReference type="Google" id="ProtNLM"/>
    </source>
</evidence>
<evidence type="ECO:0000313" key="2">
    <source>
        <dbReference type="EMBL" id="RPD64179.1"/>
    </source>
</evidence>
<dbReference type="AlphaFoldDB" id="A0A5C2SM14"/>
<evidence type="ECO:0000313" key="3">
    <source>
        <dbReference type="Proteomes" id="UP000313359"/>
    </source>
</evidence>
<gene>
    <name evidence="2" type="ORF">L227DRAFT_320401</name>
</gene>
<name>A0A5C2SM14_9APHY</name>
<sequence length="92" mass="9409">MATLRKLLLSALGPIAVSATITLPTARGRPRDIHRCGGEIPVLHAEPTGCSVGLCGCLTRAPSSGAISIAGFTTPAMRRSVATAVLLDTQLT</sequence>
<dbReference type="EMBL" id="ML122254">
    <property type="protein sequence ID" value="RPD64179.1"/>
    <property type="molecule type" value="Genomic_DNA"/>
</dbReference>
<keyword evidence="3" id="KW-1185">Reference proteome</keyword>
<organism evidence="2 3">
    <name type="scientific">Lentinus tigrinus ALCF2SS1-6</name>
    <dbReference type="NCBI Taxonomy" id="1328759"/>
    <lineage>
        <taxon>Eukaryota</taxon>
        <taxon>Fungi</taxon>
        <taxon>Dikarya</taxon>
        <taxon>Basidiomycota</taxon>
        <taxon>Agaricomycotina</taxon>
        <taxon>Agaricomycetes</taxon>
        <taxon>Polyporales</taxon>
        <taxon>Polyporaceae</taxon>
        <taxon>Lentinus</taxon>
    </lineage>
</organism>
<feature type="signal peptide" evidence="1">
    <location>
        <begin position="1"/>
        <end position="19"/>
    </location>
</feature>
<proteinExistence type="predicted"/>